<comment type="caution">
    <text evidence="1">The sequence shown here is derived from an EMBL/GenBank/DDBJ whole genome shotgun (WGS) entry which is preliminary data.</text>
</comment>
<dbReference type="AlphaFoldDB" id="A0A2I1DNF1"/>
<dbReference type="EMBL" id="MXAV01000013">
    <property type="protein sequence ID" value="PKY11415.1"/>
    <property type="molecule type" value="Genomic_DNA"/>
</dbReference>
<reference evidence="1 2" key="1">
    <citation type="submission" date="2017-03" db="EMBL/GenBank/DDBJ databases">
        <title>Draft genime sequence of the acidophilic sulfur-oxidizing bacterium Acidithiobacillus sp. SH, isolated from seawater.</title>
        <authorList>
            <person name="Sharmin S."/>
            <person name="Tokuhisa M."/>
            <person name="Kanao T."/>
            <person name="Kamimura K."/>
        </authorList>
    </citation>
    <scope>NUCLEOTIDE SEQUENCE [LARGE SCALE GENOMIC DNA]</scope>
    <source>
        <strain evidence="1 2">SH</strain>
    </source>
</reference>
<accession>A0A2I1DNF1</accession>
<dbReference type="SUPFAM" id="SSF53448">
    <property type="entry name" value="Nucleotide-diphospho-sugar transferases"/>
    <property type="match status" value="1"/>
</dbReference>
<organism evidence="1 2">
    <name type="scientific">Acidithiobacillus marinus</name>
    <dbReference type="NCBI Taxonomy" id="187490"/>
    <lineage>
        <taxon>Bacteria</taxon>
        <taxon>Pseudomonadati</taxon>
        <taxon>Pseudomonadota</taxon>
        <taxon>Acidithiobacillia</taxon>
        <taxon>Acidithiobacillales</taxon>
        <taxon>Acidithiobacillaceae</taxon>
        <taxon>Acidithiobacillus</taxon>
    </lineage>
</organism>
<proteinExistence type="predicted"/>
<dbReference type="Gene3D" id="3.90.550.10">
    <property type="entry name" value="Spore Coat Polysaccharide Biosynthesis Protein SpsA, Chain A"/>
    <property type="match status" value="1"/>
</dbReference>
<dbReference type="Proteomes" id="UP000234329">
    <property type="component" value="Unassembled WGS sequence"/>
</dbReference>
<dbReference type="InParanoid" id="A0A2I1DNF1"/>
<evidence type="ECO:0000313" key="2">
    <source>
        <dbReference type="Proteomes" id="UP000234329"/>
    </source>
</evidence>
<dbReference type="RefSeq" id="WP_101537122.1">
    <property type="nucleotide sequence ID" value="NZ_MXAV01000013.1"/>
</dbReference>
<gene>
    <name evidence="1" type="ORF">B1757_04135</name>
</gene>
<protein>
    <recommendedName>
        <fullName evidence="3">Glycosyltransferase 2-like domain-containing protein</fullName>
    </recommendedName>
</protein>
<sequence>MEITFAALIPTRHRPDLLKLCLESVYSNSVVPTLTIVGDDSTDVECIKKNKKIVSSFGNCFYLPGKCAGPSQNRRYLAEYLLFLIAQKNSNISHVAYIDDDIIISKNWFAYAAMHLESCVSKLNLMKSIIYGIIVSSFSDTNNVPQLYRFTFLGYFDVSRDDSTSCVNIQAAIFPVCLFSKINFDKNIYFGYEDADLCNRAISLGYELSCVSSMLAINKLPGQSSLAEDDEKHCSLDLQIEAARLYVTFKKYFCIERRSLKSFFF</sequence>
<evidence type="ECO:0000313" key="1">
    <source>
        <dbReference type="EMBL" id="PKY11415.1"/>
    </source>
</evidence>
<name>A0A2I1DNF1_9PROT</name>
<dbReference type="OrthoDB" id="3180470at2"/>
<evidence type="ECO:0008006" key="3">
    <source>
        <dbReference type="Google" id="ProtNLM"/>
    </source>
</evidence>
<keyword evidence="2" id="KW-1185">Reference proteome</keyword>
<dbReference type="InterPro" id="IPR029044">
    <property type="entry name" value="Nucleotide-diphossugar_trans"/>
</dbReference>